<evidence type="ECO:0000256" key="1">
    <source>
        <dbReference type="SAM" id="SignalP"/>
    </source>
</evidence>
<sequence length="234" mass="26059">MSKKIIGVIIAATLAVSLVACGEKKEDSNNSVNNIENSRSVGDNAKTKNLQGAWASKEYTYNSFKDESAKLTTKVEDLSKEFGLDYKNEEKVEDVDGLTANVKSVYLDNKNPEENKLESMQFSTQYLGKSQEGGKFMLKESLKFNGEKAIKEGNFNLGDTSLAKYAAILTEEPNRDYSELNKKIMDIIKSDRPEGVIEDSVNGLHEELAVSKDYIVYTLTTKEFKFQKESSSGV</sequence>
<dbReference type="RefSeq" id="WP_080022908.1">
    <property type="nucleotide sequence ID" value="NZ_LTAY01000042.1"/>
</dbReference>
<feature type="chain" id="PRO_5039186416" description="Lipoprotein" evidence="1">
    <location>
        <begin position="21"/>
        <end position="234"/>
    </location>
</feature>
<dbReference type="PROSITE" id="PS51257">
    <property type="entry name" value="PROKAR_LIPOPROTEIN"/>
    <property type="match status" value="1"/>
</dbReference>
<name>A0A1V4SVV2_9CLOT</name>
<evidence type="ECO:0008006" key="4">
    <source>
        <dbReference type="Google" id="ProtNLM"/>
    </source>
</evidence>
<evidence type="ECO:0000313" key="2">
    <source>
        <dbReference type="EMBL" id="OPX47624.1"/>
    </source>
</evidence>
<evidence type="ECO:0000313" key="3">
    <source>
        <dbReference type="Proteomes" id="UP000191448"/>
    </source>
</evidence>
<comment type="caution">
    <text evidence="2">The sequence shown here is derived from an EMBL/GenBank/DDBJ whole genome shotgun (WGS) entry which is preliminary data.</text>
</comment>
<keyword evidence="1" id="KW-0732">Signal</keyword>
<accession>A0A1V4SVV2</accession>
<dbReference type="OrthoDB" id="1929962at2"/>
<feature type="signal peptide" evidence="1">
    <location>
        <begin position="1"/>
        <end position="20"/>
    </location>
</feature>
<reference evidence="2 3" key="1">
    <citation type="submission" date="2016-02" db="EMBL/GenBank/DDBJ databases">
        <title>Genome sequence of Clostridium thermobutyricum DSM 4928.</title>
        <authorList>
            <person name="Poehlein A."/>
            <person name="Daniel R."/>
        </authorList>
    </citation>
    <scope>NUCLEOTIDE SEQUENCE [LARGE SCALE GENOMIC DNA]</scope>
    <source>
        <strain evidence="2 3">DSM 4928</strain>
    </source>
</reference>
<protein>
    <recommendedName>
        <fullName evidence="4">Lipoprotein</fullName>
    </recommendedName>
</protein>
<dbReference type="EMBL" id="LTAY01000042">
    <property type="protein sequence ID" value="OPX47624.1"/>
    <property type="molecule type" value="Genomic_DNA"/>
</dbReference>
<dbReference type="Proteomes" id="UP000191448">
    <property type="component" value="Unassembled WGS sequence"/>
</dbReference>
<organism evidence="2 3">
    <name type="scientific">Clostridium thermobutyricum DSM 4928</name>
    <dbReference type="NCBI Taxonomy" id="1121339"/>
    <lineage>
        <taxon>Bacteria</taxon>
        <taxon>Bacillati</taxon>
        <taxon>Bacillota</taxon>
        <taxon>Clostridia</taxon>
        <taxon>Eubacteriales</taxon>
        <taxon>Clostridiaceae</taxon>
        <taxon>Clostridium</taxon>
    </lineage>
</organism>
<gene>
    <name evidence="2" type="ORF">CLTHE_17380</name>
</gene>
<proteinExistence type="predicted"/>
<dbReference type="AlphaFoldDB" id="A0A1V4SVV2"/>